<reference evidence="1" key="1">
    <citation type="submission" date="2018-02" db="EMBL/GenBank/DDBJ databases">
        <title>Rhizophora mucronata_Transcriptome.</title>
        <authorList>
            <person name="Meera S.P."/>
            <person name="Sreeshan A."/>
            <person name="Augustine A."/>
        </authorList>
    </citation>
    <scope>NUCLEOTIDE SEQUENCE</scope>
    <source>
        <tissue evidence="1">Leaf</tissue>
    </source>
</reference>
<proteinExistence type="predicted"/>
<accession>A0A2P2QZV8</accession>
<evidence type="ECO:0000313" key="1">
    <source>
        <dbReference type="EMBL" id="MBX72503.1"/>
    </source>
</evidence>
<dbReference type="EMBL" id="GGEC01092019">
    <property type="protein sequence ID" value="MBX72503.1"/>
    <property type="molecule type" value="Transcribed_RNA"/>
</dbReference>
<organism evidence="1">
    <name type="scientific">Rhizophora mucronata</name>
    <name type="common">Asiatic mangrove</name>
    <dbReference type="NCBI Taxonomy" id="61149"/>
    <lineage>
        <taxon>Eukaryota</taxon>
        <taxon>Viridiplantae</taxon>
        <taxon>Streptophyta</taxon>
        <taxon>Embryophyta</taxon>
        <taxon>Tracheophyta</taxon>
        <taxon>Spermatophyta</taxon>
        <taxon>Magnoliopsida</taxon>
        <taxon>eudicotyledons</taxon>
        <taxon>Gunneridae</taxon>
        <taxon>Pentapetalae</taxon>
        <taxon>rosids</taxon>
        <taxon>fabids</taxon>
        <taxon>Malpighiales</taxon>
        <taxon>Rhizophoraceae</taxon>
        <taxon>Rhizophora</taxon>
    </lineage>
</organism>
<dbReference type="AlphaFoldDB" id="A0A2P2QZV8"/>
<sequence>MTRVQFSPIRIPIKKKILVPIC</sequence>
<protein>
    <submittedName>
        <fullName evidence="1">Uncharacterized protein</fullName>
    </submittedName>
</protein>
<name>A0A2P2QZV8_RHIMU</name>